<keyword evidence="2" id="KW-1133">Transmembrane helix</keyword>
<gene>
    <name evidence="3" type="ORF">JOC74_002819</name>
</gene>
<evidence type="ECO:0000256" key="2">
    <source>
        <dbReference type="SAM" id="Phobius"/>
    </source>
</evidence>
<feature type="compositionally biased region" description="Basic and acidic residues" evidence="1">
    <location>
        <begin position="30"/>
        <end position="49"/>
    </location>
</feature>
<proteinExistence type="predicted"/>
<comment type="caution">
    <text evidence="3">The sequence shown here is derived from an EMBL/GenBank/DDBJ whole genome shotgun (WGS) entry which is preliminary data.</text>
</comment>
<keyword evidence="2" id="KW-0472">Membrane</keyword>
<feature type="transmembrane region" description="Helical" evidence="2">
    <location>
        <begin position="6"/>
        <end position="27"/>
    </location>
</feature>
<evidence type="ECO:0000313" key="4">
    <source>
        <dbReference type="Proteomes" id="UP000674416"/>
    </source>
</evidence>
<organism evidence="3 4">
    <name type="scientific">Bacillus capparidis</name>
    <dbReference type="NCBI Taxonomy" id="1840411"/>
    <lineage>
        <taxon>Bacteria</taxon>
        <taxon>Bacillati</taxon>
        <taxon>Bacillota</taxon>
        <taxon>Bacilli</taxon>
        <taxon>Bacillales</taxon>
        <taxon>Bacillaceae</taxon>
        <taxon>Bacillus</taxon>
    </lineage>
</organism>
<evidence type="ECO:0000313" key="3">
    <source>
        <dbReference type="EMBL" id="MBP1082316.1"/>
    </source>
</evidence>
<sequence length="58" mass="6860">MLMEAARIVCGLLVAAIIAFGITDYFSKENREKRKNKTSEEKEKERQENDYYTFSYDD</sequence>
<keyword evidence="4" id="KW-1185">Reference proteome</keyword>
<keyword evidence="2" id="KW-0812">Transmembrane</keyword>
<dbReference type="Proteomes" id="UP000674416">
    <property type="component" value="Unassembled WGS sequence"/>
</dbReference>
<feature type="region of interest" description="Disordered" evidence="1">
    <location>
        <begin position="30"/>
        <end position="58"/>
    </location>
</feature>
<name>A0ABS4CY68_9BACI</name>
<accession>A0ABS4CY68</accession>
<dbReference type="EMBL" id="JAFDST010000003">
    <property type="protein sequence ID" value="MBP1082316.1"/>
    <property type="molecule type" value="Genomic_DNA"/>
</dbReference>
<dbReference type="RefSeq" id="WP_158320325.1">
    <property type="nucleotide sequence ID" value="NZ_JAFDST010000003.1"/>
</dbReference>
<evidence type="ECO:0000256" key="1">
    <source>
        <dbReference type="SAM" id="MobiDB-lite"/>
    </source>
</evidence>
<reference evidence="3 4" key="1">
    <citation type="submission" date="2021-01" db="EMBL/GenBank/DDBJ databases">
        <title>Genomic Encyclopedia of Type Strains, Phase IV (KMG-IV): sequencing the most valuable type-strain genomes for metagenomic binning, comparative biology and taxonomic classification.</title>
        <authorList>
            <person name="Goeker M."/>
        </authorList>
    </citation>
    <scope>NUCLEOTIDE SEQUENCE [LARGE SCALE GENOMIC DNA]</scope>
    <source>
        <strain evidence="3 4">DSM 103394</strain>
    </source>
</reference>
<protein>
    <submittedName>
        <fullName evidence="3">Uncharacterized membrane protein YraQ (UPF0718 family)</fullName>
    </submittedName>
</protein>